<organism evidence="2">
    <name type="scientific">marine sediment metagenome</name>
    <dbReference type="NCBI Taxonomy" id="412755"/>
    <lineage>
        <taxon>unclassified sequences</taxon>
        <taxon>metagenomes</taxon>
        <taxon>ecological metagenomes</taxon>
    </lineage>
</organism>
<feature type="non-terminal residue" evidence="2">
    <location>
        <position position="1"/>
    </location>
</feature>
<protein>
    <submittedName>
        <fullName evidence="2">Uncharacterized protein</fullName>
    </submittedName>
</protein>
<sequence length="76" mass="8304">GDELGGGEVSVLDCAQPLLSERTKISTAEITRYFIFALFIVDFIIAGGKAKAIAWGGIIAIFFQKLSQNTYKYVVE</sequence>
<reference evidence="2" key="1">
    <citation type="journal article" date="2014" name="Front. Microbiol.">
        <title>High frequency of phylogenetically diverse reductive dehalogenase-homologous genes in deep subseafloor sedimentary metagenomes.</title>
        <authorList>
            <person name="Kawai M."/>
            <person name="Futagami T."/>
            <person name="Toyoda A."/>
            <person name="Takaki Y."/>
            <person name="Nishi S."/>
            <person name="Hori S."/>
            <person name="Arai W."/>
            <person name="Tsubouchi T."/>
            <person name="Morono Y."/>
            <person name="Uchiyama I."/>
            <person name="Ito T."/>
            <person name="Fujiyama A."/>
            <person name="Inagaki F."/>
            <person name="Takami H."/>
        </authorList>
    </citation>
    <scope>NUCLEOTIDE SEQUENCE</scope>
    <source>
        <strain evidence="2">Expedition CK06-06</strain>
    </source>
</reference>
<gene>
    <name evidence="2" type="ORF">S01H4_14587</name>
</gene>
<name>X0ZY22_9ZZZZ</name>
<keyword evidence="1" id="KW-1133">Transmembrane helix</keyword>
<keyword evidence="1" id="KW-0812">Transmembrane</keyword>
<proteinExistence type="predicted"/>
<evidence type="ECO:0000256" key="1">
    <source>
        <dbReference type="SAM" id="Phobius"/>
    </source>
</evidence>
<feature type="transmembrane region" description="Helical" evidence="1">
    <location>
        <begin position="33"/>
        <end position="63"/>
    </location>
</feature>
<comment type="caution">
    <text evidence="2">The sequence shown here is derived from an EMBL/GenBank/DDBJ whole genome shotgun (WGS) entry which is preliminary data.</text>
</comment>
<dbReference type="AlphaFoldDB" id="X0ZY22"/>
<evidence type="ECO:0000313" key="2">
    <source>
        <dbReference type="EMBL" id="GAG62792.1"/>
    </source>
</evidence>
<dbReference type="EMBL" id="BART01006396">
    <property type="protein sequence ID" value="GAG62792.1"/>
    <property type="molecule type" value="Genomic_DNA"/>
</dbReference>
<keyword evidence="1" id="KW-0472">Membrane</keyword>
<accession>X0ZY22</accession>